<comment type="caution">
    <text evidence="1">The sequence shown here is derived from an EMBL/GenBank/DDBJ whole genome shotgun (WGS) entry which is preliminary data.</text>
</comment>
<proteinExistence type="predicted"/>
<dbReference type="Proteomes" id="UP001599542">
    <property type="component" value="Unassembled WGS sequence"/>
</dbReference>
<organism evidence="1 2">
    <name type="scientific">Kitasatospora phosalacinea</name>
    <dbReference type="NCBI Taxonomy" id="2065"/>
    <lineage>
        <taxon>Bacteria</taxon>
        <taxon>Bacillati</taxon>
        <taxon>Actinomycetota</taxon>
        <taxon>Actinomycetes</taxon>
        <taxon>Kitasatosporales</taxon>
        <taxon>Streptomycetaceae</taxon>
        <taxon>Kitasatospora</taxon>
    </lineage>
</organism>
<sequence>MNALNGPVEVGMRALALLAEAHPEALDLAALVVLDHAVLHSGRFGGPPSLLPELPAQPGELGRKRELLHEGLAVLMRAGLASIDATTEGLAYRATARGSSFLEIFEAPYVGRLCERATWAVERLAPHADPLASTRAITQTWREQFAASAHHPGDGHE</sequence>
<reference evidence="1 2" key="1">
    <citation type="submission" date="2024-09" db="EMBL/GenBank/DDBJ databases">
        <title>The Natural Products Discovery Center: Release of the First 8490 Sequenced Strains for Exploring Actinobacteria Biosynthetic Diversity.</title>
        <authorList>
            <person name="Kalkreuter E."/>
            <person name="Kautsar S.A."/>
            <person name="Yang D."/>
            <person name="Bader C.D."/>
            <person name="Teijaro C.N."/>
            <person name="Fluegel L."/>
            <person name="Davis C.M."/>
            <person name="Simpson J.R."/>
            <person name="Lauterbach L."/>
            <person name="Steele A.D."/>
            <person name="Gui C."/>
            <person name="Meng S."/>
            <person name="Li G."/>
            <person name="Viehrig K."/>
            <person name="Ye F."/>
            <person name="Su P."/>
            <person name="Kiefer A.F."/>
            <person name="Nichols A."/>
            <person name="Cepeda A.J."/>
            <person name="Yan W."/>
            <person name="Fan B."/>
            <person name="Jiang Y."/>
            <person name="Adhikari A."/>
            <person name="Zheng C.-J."/>
            <person name="Schuster L."/>
            <person name="Cowan T.M."/>
            <person name="Smanski M.J."/>
            <person name="Chevrette M.G."/>
            <person name="De Carvalho L.P.S."/>
            <person name="Shen B."/>
        </authorList>
    </citation>
    <scope>NUCLEOTIDE SEQUENCE [LARGE SCALE GENOMIC DNA]</scope>
    <source>
        <strain evidence="1 2">NPDC058753</strain>
    </source>
</reference>
<accession>A0ABW6GG63</accession>
<evidence type="ECO:0000313" key="2">
    <source>
        <dbReference type="Proteomes" id="UP001599542"/>
    </source>
</evidence>
<evidence type="ECO:0000313" key="1">
    <source>
        <dbReference type="EMBL" id="MFE1351715.1"/>
    </source>
</evidence>
<dbReference type="RefSeq" id="WP_380322132.1">
    <property type="nucleotide sequence ID" value="NZ_JBHYPW010000016.1"/>
</dbReference>
<protein>
    <submittedName>
        <fullName evidence="1">ABC-three component system middle component 2</fullName>
    </submittedName>
</protein>
<gene>
    <name evidence="1" type="ORF">ACFW6T_06950</name>
</gene>
<name>A0ABW6GG63_9ACTN</name>
<keyword evidence="2" id="KW-1185">Reference proteome</keyword>
<dbReference type="InterPro" id="IPR046904">
    <property type="entry name" value="ABC-3C_MC2"/>
</dbReference>
<dbReference type="Pfam" id="PF20288">
    <property type="entry name" value="MC2"/>
    <property type="match status" value="1"/>
</dbReference>
<dbReference type="EMBL" id="JBHYPX010000009">
    <property type="protein sequence ID" value="MFE1351715.1"/>
    <property type="molecule type" value="Genomic_DNA"/>
</dbReference>